<evidence type="ECO:0000313" key="2">
    <source>
        <dbReference type="Proteomes" id="UP000478052"/>
    </source>
</evidence>
<evidence type="ECO:0000313" key="1">
    <source>
        <dbReference type="EMBL" id="KAF0711487.1"/>
    </source>
</evidence>
<name>A0A6G0VWQ7_APHCR</name>
<sequence length="749" mass="87140">MSSREKLFIIGHMNHQITGSKLPSRGDCLKVLFYNMRITKLNLNDSASLVIEECIVFWKKARIPIQVTHRCKAKLIKLYEEWKGILKNKNKTNQTFKQKEQLFSDSMNDLFDIAHQDALTMIRIQEDKLFLLKQREKGRPESMLGVDIKLTNIEKRKQIRKENETKRKETNLKNIITTAATDEYSSESDPEYMEKSFEIDEQQETGPYKPKRARKELLTSRLAAAFDKCKISERDAVYLLVAFLEAVSLDPSDYIINRTSIRNARAVYRESYDQKLKQSFTNLNVKSVVVHWDTKIMENISGKCVDRLAVIATGTNFQQLLGIPEVSAGTGLEISSAVFDTLESWALLDKTQAFVFDTTASNTGRYNGACTLLENKLNRDVIYFGCRHHIFEIILADILKKCKISPMTGPDIPLFKRFKAKWDTLNFNKFVTGISNIDIKNALGNSYIDIVEYAKLKLSTNLIRDDYKELLDLIIIFLGEVPPGGIKFKKPGAYHHARWMAKGIYCLKIYLFRQEFKLTNNEVNSIFHFNLFLIKCYARFWFSAPNANEAPLNDIMFLRTCYEYRTINEMISNSAIQKFLRHLYYLNEECITLALFDNRINQDTKMKMAQKMIEIDVEEDYEEEITEKKLILNKEELICLLENNDNNILLKLVNHKSKHFLERFDISIAFLKSHPNIWSNLSEFIKGKKIVSDLKVVNDPAERSIKLMEEFNHTITKDENQKQFLLKTVQDYRKKYPKSATLKDLKKPL</sequence>
<comment type="caution">
    <text evidence="1">The sequence shown here is derived from an EMBL/GenBank/DDBJ whole genome shotgun (WGS) entry which is preliminary data.</text>
</comment>
<reference evidence="1 2" key="1">
    <citation type="submission" date="2019-08" db="EMBL/GenBank/DDBJ databases">
        <title>Whole genome of Aphis craccivora.</title>
        <authorList>
            <person name="Voronova N.V."/>
            <person name="Shulinski R.S."/>
            <person name="Bandarenka Y.V."/>
            <person name="Zhorov D.G."/>
            <person name="Warner D."/>
        </authorList>
    </citation>
    <scope>NUCLEOTIDE SEQUENCE [LARGE SCALE GENOMIC DNA]</scope>
    <source>
        <strain evidence="1">180601</strain>
        <tissue evidence="1">Whole Body</tissue>
    </source>
</reference>
<accession>A0A6G0VWQ7</accession>
<proteinExistence type="predicted"/>
<dbReference type="EMBL" id="VUJU01011235">
    <property type="protein sequence ID" value="KAF0711487.1"/>
    <property type="molecule type" value="Genomic_DNA"/>
</dbReference>
<dbReference type="PANTHER" id="PTHR46113:SF1">
    <property type="entry name" value="PEPTIDASE M17 LEUCYL AMINOPEPTIDASE N-TERMINAL DOMAIN-CONTAINING PROTEIN"/>
    <property type="match status" value="1"/>
</dbReference>
<dbReference type="PANTHER" id="PTHR46113">
    <property type="entry name" value="SNAC DOMAIN-CONTAINING PROTEIN"/>
    <property type="match status" value="1"/>
</dbReference>
<dbReference type="OrthoDB" id="6589276at2759"/>
<keyword evidence="2" id="KW-1185">Reference proteome</keyword>
<dbReference type="AlphaFoldDB" id="A0A6G0VWQ7"/>
<protein>
    <submittedName>
        <fullName evidence="1">Uncharacterized protein</fullName>
    </submittedName>
</protein>
<organism evidence="1 2">
    <name type="scientific">Aphis craccivora</name>
    <name type="common">Cowpea aphid</name>
    <dbReference type="NCBI Taxonomy" id="307492"/>
    <lineage>
        <taxon>Eukaryota</taxon>
        <taxon>Metazoa</taxon>
        <taxon>Ecdysozoa</taxon>
        <taxon>Arthropoda</taxon>
        <taxon>Hexapoda</taxon>
        <taxon>Insecta</taxon>
        <taxon>Pterygota</taxon>
        <taxon>Neoptera</taxon>
        <taxon>Paraneoptera</taxon>
        <taxon>Hemiptera</taxon>
        <taxon>Sternorrhyncha</taxon>
        <taxon>Aphidomorpha</taxon>
        <taxon>Aphidoidea</taxon>
        <taxon>Aphididae</taxon>
        <taxon>Aphidini</taxon>
        <taxon>Aphis</taxon>
        <taxon>Aphis</taxon>
    </lineage>
</organism>
<gene>
    <name evidence="1" type="ORF">FWK35_00035961</name>
</gene>
<dbReference type="Proteomes" id="UP000478052">
    <property type="component" value="Unassembled WGS sequence"/>
</dbReference>